<dbReference type="EMBL" id="JACJVO010000050">
    <property type="protein sequence ID" value="MBB6735471.1"/>
    <property type="molecule type" value="Genomic_DNA"/>
</dbReference>
<keyword evidence="2" id="KW-1185">Reference proteome</keyword>
<evidence type="ECO:0000313" key="2">
    <source>
        <dbReference type="Proteomes" id="UP000564644"/>
    </source>
</evidence>
<accession>A0A7X0VYY5</accession>
<sequence>MKLRIVPMAVTAALSAALLFGGWYAYGHYGVEKPLDRIAQAVPGVETAQTSRSASEVKLNVSLSPDADLASVYRQIEQNGAQSIGGKKLELAVNAPSDPTLEKMWGQALFNVAEAMDHRTYSGIQDAMTELEQKHPGLTTATEMDDTNVYVTLKYQDAVKYVILPREPQKLEVWPNA</sequence>
<gene>
    <name evidence="1" type="ORF">H7C18_31630</name>
</gene>
<protein>
    <submittedName>
        <fullName evidence="1">Uncharacterized protein</fullName>
    </submittedName>
</protein>
<reference evidence="1 2" key="1">
    <citation type="submission" date="2020-08" db="EMBL/GenBank/DDBJ databases">
        <title>Cohnella phylogeny.</title>
        <authorList>
            <person name="Dunlap C."/>
        </authorList>
    </citation>
    <scope>NUCLEOTIDE SEQUENCE [LARGE SCALE GENOMIC DNA]</scope>
    <source>
        <strain evidence="1 2">CBP 2801</strain>
    </source>
</reference>
<organism evidence="1 2">
    <name type="scientific">Cohnella zeiphila</name>
    <dbReference type="NCBI Taxonomy" id="2761120"/>
    <lineage>
        <taxon>Bacteria</taxon>
        <taxon>Bacillati</taxon>
        <taxon>Bacillota</taxon>
        <taxon>Bacilli</taxon>
        <taxon>Bacillales</taxon>
        <taxon>Paenibacillaceae</taxon>
        <taxon>Cohnella</taxon>
    </lineage>
</organism>
<proteinExistence type="predicted"/>
<name>A0A7X0VYY5_9BACL</name>
<comment type="caution">
    <text evidence="1">The sequence shown here is derived from an EMBL/GenBank/DDBJ whole genome shotgun (WGS) entry which is preliminary data.</text>
</comment>
<dbReference type="RefSeq" id="WP_185133126.1">
    <property type="nucleotide sequence ID" value="NZ_JACJVO010000050.1"/>
</dbReference>
<dbReference type="AlphaFoldDB" id="A0A7X0VYY5"/>
<evidence type="ECO:0000313" key="1">
    <source>
        <dbReference type="EMBL" id="MBB6735471.1"/>
    </source>
</evidence>
<dbReference type="Proteomes" id="UP000564644">
    <property type="component" value="Unassembled WGS sequence"/>
</dbReference>